<dbReference type="FunFam" id="1.20.1250.20:FF:000117">
    <property type="entry name" value="MFS hexose transporter"/>
    <property type="match status" value="1"/>
</dbReference>
<feature type="transmembrane region" description="Helical" evidence="6">
    <location>
        <begin position="93"/>
        <end position="113"/>
    </location>
</feature>
<feature type="transmembrane region" description="Helical" evidence="6">
    <location>
        <begin position="300"/>
        <end position="323"/>
    </location>
</feature>
<organism evidence="8 9">
    <name type="scientific">Tothia fuscella</name>
    <dbReference type="NCBI Taxonomy" id="1048955"/>
    <lineage>
        <taxon>Eukaryota</taxon>
        <taxon>Fungi</taxon>
        <taxon>Dikarya</taxon>
        <taxon>Ascomycota</taxon>
        <taxon>Pezizomycotina</taxon>
        <taxon>Dothideomycetes</taxon>
        <taxon>Pleosporomycetidae</taxon>
        <taxon>Venturiales</taxon>
        <taxon>Cylindrosympodiaceae</taxon>
        <taxon>Tothia</taxon>
    </lineage>
</organism>
<proteinExistence type="inferred from homology"/>
<feature type="transmembrane region" description="Helical" evidence="6">
    <location>
        <begin position="477"/>
        <end position="496"/>
    </location>
</feature>
<feature type="transmembrane region" description="Helical" evidence="6">
    <location>
        <begin position="120"/>
        <end position="139"/>
    </location>
</feature>
<feature type="transmembrane region" description="Helical" evidence="6">
    <location>
        <begin position="212"/>
        <end position="231"/>
    </location>
</feature>
<feature type="domain" description="Major facilitator superfamily (MFS) profile" evidence="7">
    <location>
        <begin position="35"/>
        <end position="500"/>
    </location>
</feature>
<dbReference type="InterPro" id="IPR050360">
    <property type="entry name" value="MFS_Sugar_Transporters"/>
</dbReference>
<dbReference type="GO" id="GO:0005351">
    <property type="term" value="F:carbohydrate:proton symporter activity"/>
    <property type="evidence" value="ECO:0007669"/>
    <property type="project" value="TreeGrafter"/>
</dbReference>
<dbReference type="Pfam" id="PF00083">
    <property type="entry name" value="Sugar_tr"/>
    <property type="match status" value="1"/>
</dbReference>
<keyword evidence="4 6" id="KW-1133">Transmembrane helix</keyword>
<dbReference type="PANTHER" id="PTHR48022:SF29">
    <property type="entry name" value="SUGAR TRANSPORTER, PUTATIVE (AFU_ORTHOLOGUE AFUA_6G14500)-RELATED"/>
    <property type="match status" value="1"/>
</dbReference>
<evidence type="ECO:0000256" key="4">
    <source>
        <dbReference type="ARBA" id="ARBA00022989"/>
    </source>
</evidence>
<evidence type="ECO:0000256" key="5">
    <source>
        <dbReference type="ARBA" id="ARBA00023136"/>
    </source>
</evidence>
<keyword evidence="9" id="KW-1185">Reference proteome</keyword>
<dbReference type="InterPro" id="IPR036259">
    <property type="entry name" value="MFS_trans_sf"/>
</dbReference>
<feature type="transmembrane region" description="Helical" evidence="6">
    <location>
        <begin position="411"/>
        <end position="430"/>
    </location>
</feature>
<evidence type="ECO:0000313" key="8">
    <source>
        <dbReference type="EMBL" id="KAF2416999.1"/>
    </source>
</evidence>
<evidence type="ECO:0000256" key="3">
    <source>
        <dbReference type="ARBA" id="ARBA00022692"/>
    </source>
</evidence>
<dbReference type="GO" id="GO:0016020">
    <property type="term" value="C:membrane"/>
    <property type="evidence" value="ECO:0007669"/>
    <property type="project" value="UniProtKB-SubCell"/>
</dbReference>
<dbReference type="AlphaFoldDB" id="A0A9P4TRJ8"/>
<sequence>MVVGVASDPVLTRLVEDDKKKWYQKKHLRYLYFLLFPTCMGIEVTSGFDSQLINSLQGVSSWKQYFGKCVTTVKAGKSTVECGLDTVPALKGIIGASYNLGAICALPFVGIFTERFGRRTAIAFGSSAAILGAIIQGAAQNVGMYIIARMLLGFGIAFCIINGSSMLGELGYPKERATLTALFNSSYFVGSITAAGITMGTNFINGDSAWRIPSYLQMVPSIVQLALVYLLPESPRWLISKDRRDEAFDILVKYHAEGDRDNFIVKAEMAQIETTVKMELEAANLSYLDLLRSAAMRRRAFLAMAIGFFTQWSGNTLISYYFFDLLKMIGVTESKTQQAINVGKEAWSLINANIIALIVTNYKRRTMYLTCAASMLIVYIGWTTTMGVYLESVVKNTKNKSYNIAKNTGKATIFFIFLYSPAYNIGYNALTYTYLVEIFPFAERTRGIACFQFFGRGAGFFTTFVNPIGLTKATWKYMIMYCAWISIELVVIYFSFPETYNRTLEELSFIFEGQELKDKQTIAVEKRIHADEQEPIQQKVVPPRSYQSGEEKTDIVIAQA</sequence>
<dbReference type="Gene3D" id="1.20.1250.20">
    <property type="entry name" value="MFS general substrate transporter like domains"/>
    <property type="match status" value="1"/>
</dbReference>
<dbReference type="EMBL" id="MU007146">
    <property type="protein sequence ID" value="KAF2416999.1"/>
    <property type="molecule type" value="Genomic_DNA"/>
</dbReference>
<comment type="caution">
    <text evidence="8">The sequence shown here is derived from an EMBL/GenBank/DDBJ whole genome shotgun (WGS) entry which is preliminary data.</text>
</comment>
<feature type="transmembrane region" description="Helical" evidence="6">
    <location>
        <begin position="179"/>
        <end position="200"/>
    </location>
</feature>
<dbReference type="PROSITE" id="PS50850">
    <property type="entry name" value="MFS"/>
    <property type="match status" value="1"/>
</dbReference>
<evidence type="ECO:0000256" key="1">
    <source>
        <dbReference type="ARBA" id="ARBA00004141"/>
    </source>
</evidence>
<feature type="transmembrane region" description="Helical" evidence="6">
    <location>
        <begin position="145"/>
        <end position="167"/>
    </location>
</feature>
<reference evidence="8" key="1">
    <citation type="journal article" date="2020" name="Stud. Mycol.">
        <title>101 Dothideomycetes genomes: a test case for predicting lifestyles and emergence of pathogens.</title>
        <authorList>
            <person name="Haridas S."/>
            <person name="Albert R."/>
            <person name="Binder M."/>
            <person name="Bloem J."/>
            <person name="Labutti K."/>
            <person name="Salamov A."/>
            <person name="Andreopoulos B."/>
            <person name="Baker S."/>
            <person name="Barry K."/>
            <person name="Bills G."/>
            <person name="Bluhm B."/>
            <person name="Cannon C."/>
            <person name="Castanera R."/>
            <person name="Culley D."/>
            <person name="Daum C."/>
            <person name="Ezra D."/>
            <person name="Gonzalez J."/>
            <person name="Henrissat B."/>
            <person name="Kuo A."/>
            <person name="Liang C."/>
            <person name="Lipzen A."/>
            <person name="Lutzoni F."/>
            <person name="Magnuson J."/>
            <person name="Mondo S."/>
            <person name="Nolan M."/>
            <person name="Ohm R."/>
            <person name="Pangilinan J."/>
            <person name="Park H.-J."/>
            <person name="Ramirez L."/>
            <person name="Alfaro M."/>
            <person name="Sun H."/>
            <person name="Tritt A."/>
            <person name="Yoshinaga Y."/>
            <person name="Zwiers L.-H."/>
            <person name="Turgeon B."/>
            <person name="Goodwin S."/>
            <person name="Spatafora J."/>
            <person name="Crous P."/>
            <person name="Grigoriev I."/>
        </authorList>
    </citation>
    <scope>NUCLEOTIDE SEQUENCE</scope>
    <source>
        <strain evidence="8">CBS 130266</strain>
    </source>
</reference>
<dbReference type="OrthoDB" id="6133115at2759"/>
<evidence type="ECO:0000256" key="6">
    <source>
        <dbReference type="SAM" id="Phobius"/>
    </source>
</evidence>
<name>A0A9P4TRJ8_9PEZI</name>
<dbReference type="PANTHER" id="PTHR48022">
    <property type="entry name" value="PLASTIDIC GLUCOSE TRANSPORTER 4"/>
    <property type="match status" value="1"/>
</dbReference>
<gene>
    <name evidence="8" type="ORF">EJ08DRAFT_684192</name>
</gene>
<evidence type="ECO:0000313" key="9">
    <source>
        <dbReference type="Proteomes" id="UP000800235"/>
    </source>
</evidence>
<dbReference type="SUPFAM" id="SSF103473">
    <property type="entry name" value="MFS general substrate transporter"/>
    <property type="match status" value="1"/>
</dbReference>
<comment type="similarity">
    <text evidence="2">Belongs to the major facilitator superfamily. Sugar transporter (TC 2.A.1.1) family.</text>
</comment>
<feature type="transmembrane region" description="Helical" evidence="6">
    <location>
        <begin position="30"/>
        <end position="48"/>
    </location>
</feature>
<dbReference type="InterPro" id="IPR005828">
    <property type="entry name" value="MFS_sugar_transport-like"/>
</dbReference>
<dbReference type="Proteomes" id="UP000800235">
    <property type="component" value="Unassembled WGS sequence"/>
</dbReference>
<feature type="transmembrane region" description="Helical" evidence="6">
    <location>
        <begin position="367"/>
        <end position="390"/>
    </location>
</feature>
<evidence type="ECO:0000256" key="2">
    <source>
        <dbReference type="ARBA" id="ARBA00010992"/>
    </source>
</evidence>
<accession>A0A9P4TRJ8</accession>
<dbReference type="InterPro" id="IPR020846">
    <property type="entry name" value="MFS_dom"/>
</dbReference>
<comment type="subcellular location">
    <subcellularLocation>
        <location evidence="1">Membrane</location>
        <topology evidence="1">Multi-pass membrane protein</topology>
    </subcellularLocation>
</comment>
<evidence type="ECO:0000259" key="7">
    <source>
        <dbReference type="PROSITE" id="PS50850"/>
    </source>
</evidence>
<keyword evidence="3 6" id="KW-0812">Transmembrane</keyword>
<keyword evidence="5 6" id="KW-0472">Membrane</keyword>
<protein>
    <submittedName>
        <fullName evidence="8">General substrate transporter</fullName>
    </submittedName>
</protein>